<dbReference type="AlphaFoldDB" id="D3B1G8"/>
<dbReference type="GeneID" id="31357666"/>
<feature type="compositionally biased region" description="Low complexity" evidence="4">
    <location>
        <begin position="284"/>
        <end position="301"/>
    </location>
</feature>
<evidence type="ECO:0000256" key="1">
    <source>
        <dbReference type="ARBA" id="ARBA00008140"/>
    </source>
</evidence>
<dbReference type="OMA" id="GAHACES"/>
<feature type="compositionally biased region" description="Acidic residues" evidence="4">
    <location>
        <begin position="209"/>
        <end position="220"/>
    </location>
</feature>
<proteinExistence type="inferred from homology"/>
<dbReference type="EMBL" id="ADBJ01000008">
    <property type="protein sequence ID" value="EFA85142.1"/>
    <property type="molecule type" value="Genomic_DNA"/>
</dbReference>
<organism evidence="6 7">
    <name type="scientific">Heterostelium pallidum (strain ATCC 26659 / Pp 5 / PN500)</name>
    <name type="common">Cellular slime mold</name>
    <name type="synonym">Polysphondylium pallidum</name>
    <dbReference type="NCBI Taxonomy" id="670386"/>
    <lineage>
        <taxon>Eukaryota</taxon>
        <taxon>Amoebozoa</taxon>
        <taxon>Evosea</taxon>
        <taxon>Eumycetozoa</taxon>
        <taxon>Dictyostelia</taxon>
        <taxon>Acytosteliales</taxon>
        <taxon>Acytosteliaceae</taxon>
        <taxon>Heterostelium</taxon>
    </lineage>
</organism>
<dbReference type="Pfam" id="PF05903">
    <property type="entry name" value="Peptidase_C97"/>
    <property type="match status" value="1"/>
</dbReference>
<dbReference type="Proteomes" id="UP000001396">
    <property type="component" value="Unassembled WGS sequence"/>
</dbReference>
<dbReference type="PANTHER" id="PTHR12378:SF80">
    <property type="entry name" value="IP06716P-RELATED"/>
    <property type="match status" value="1"/>
</dbReference>
<dbReference type="SMART" id="SM01179">
    <property type="entry name" value="DUF862"/>
    <property type="match status" value="1"/>
</dbReference>
<comment type="similarity">
    <text evidence="1">Belongs to the DeSI family.</text>
</comment>
<dbReference type="GO" id="GO:0016579">
    <property type="term" value="P:protein deubiquitination"/>
    <property type="evidence" value="ECO:0007669"/>
    <property type="project" value="TreeGrafter"/>
</dbReference>
<evidence type="ECO:0000256" key="3">
    <source>
        <dbReference type="ARBA" id="ARBA00022801"/>
    </source>
</evidence>
<keyword evidence="7" id="KW-1185">Reference proteome</keyword>
<evidence type="ECO:0000313" key="7">
    <source>
        <dbReference type="Proteomes" id="UP000001396"/>
    </source>
</evidence>
<dbReference type="RefSeq" id="XP_020437251.1">
    <property type="nucleotide sequence ID" value="XM_020573134.1"/>
</dbReference>
<dbReference type="PROSITE" id="PS51858">
    <property type="entry name" value="PPPDE"/>
    <property type="match status" value="1"/>
</dbReference>
<gene>
    <name evidence="6" type="ORF">PPL_02141</name>
</gene>
<feature type="compositionally biased region" description="Low complexity" evidence="4">
    <location>
        <begin position="157"/>
        <end position="188"/>
    </location>
</feature>
<reference evidence="6 7" key="1">
    <citation type="journal article" date="2011" name="Genome Res.">
        <title>Phylogeny-wide analysis of social amoeba genomes highlights ancient origins for complex intercellular communication.</title>
        <authorList>
            <person name="Heidel A.J."/>
            <person name="Lawal H.M."/>
            <person name="Felder M."/>
            <person name="Schilde C."/>
            <person name="Helps N.R."/>
            <person name="Tunggal B."/>
            <person name="Rivero F."/>
            <person name="John U."/>
            <person name="Schleicher M."/>
            <person name="Eichinger L."/>
            <person name="Platzer M."/>
            <person name="Noegel A.A."/>
            <person name="Schaap P."/>
            <person name="Gloeckner G."/>
        </authorList>
    </citation>
    <scope>NUCLEOTIDE SEQUENCE [LARGE SCALE GENOMIC DNA]</scope>
    <source>
        <strain evidence="7">ATCC 26659 / Pp 5 / PN500</strain>
    </source>
</reference>
<dbReference type="PANTHER" id="PTHR12378">
    <property type="entry name" value="DESUMOYLATING ISOPEPTIDASE"/>
    <property type="match status" value="1"/>
</dbReference>
<feature type="region of interest" description="Disordered" evidence="4">
    <location>
        <begin position="151"/>
        <end position="301"/>
    </location>
</feature>
<dbReference type="STRING" id="670386.D3B1G8"/>
<dbReference type="InterPro" id="IPR042266">
    <property type="entry name" value="PPPDE_sf"/>
</dbReference>
<keyword evidence="3" id="KW-0378">Hydrolase</keyword>
<comment type="caution">
    <text evidence="6">The sequence shown here is derived from an EMBL/GenBank/DDBJ whole genome shotgun (WGS) entry which is preliminary data.</text>
</comment>
<evidence type="ECO:0000259" key="5">
    <source>
        <dbReference type="PROSITE" id="PS51858"/>
    </source>
</evidence>
<dbReference type="GO" id="GO:0006508">
    <property type="term" value="P:proteolysis"/>
    <property type="evidence" value="ECO:0007669"/>
    <property type="project" value="UniProtKB-KW"/>
</dbReference>
<sequence>MNIKKKEVTPEKIYLNVYDLHPVNSYFYYFGLGAFHSGVELYGSEYSFGGHEYSFTGVFEIEPRTATGVIFRERLLIGETTKSRSQVQSIVDAISDEFTGNSYHPLQRNCNSFSQEFVYRLTGKNIPNYINRLAYIGNFFSCLIPNLSLNTPSASSQQQQQQQQRIGGTGSPSSGSSGSNNSSNINSPHFPGQGYTLSNLPTPPPLELSSDDDDDEDDETSTLKRSTSSSEKESSLSMSLSSSSSNSSDNSSNSSGNSELEERRKKMLLAASKRQHQDDKEKLLTSPTSLSSSLSSTNQNS</sequence>
<dbReference type="Gene3D" id="3.90.1720.30">
    <property type="entry name" value="PPPDE domains"/>
    <property type="match status" value="1"/>
</dbReference>
<name>D3B1G8_HETP5</name>
<dbReference type="MEROPS" id="C97.A02"/>
<protein>
    <recommendedName>
        <fullName evidence="5">PPPDE domain-containing protein</fullName>
    </recommendedName>
</protein>
<evidence type="ECO:0000313" key="6">
    <source>
        <dbReference type="EMBL" id="EFA85142.1"/>
    </source>
</evidence>
<evidence type="ECO:0000256" key="2">
    <source>
        <dbReference type="ARBA" id="ARBA00022670"/>
    </source>
</evidence>
<evidence type="ECO:0000256" key="4">
    <source>
        <dbReference type="SAM" id="MobiDB-lite"/>
    </source>
</evidence>
<dbReference type="InterPro" id="IPR008580">
    <property type="entry name" value="PPPDE_dom"/>
</dbReference>
<accession>D3B1G8</accession>
<keyword evidence="2" id="KW-0645">Protease</keyword>
<feature type="compositionally biased region" description="Low complexity" evidence="4">
    <location>
        <begin position="223"/>
        <end position="258"/>
    </location>
</feature>
<feature type="domain" description="PPPDE" evidence="5">
    <location>
        <begin position="11"/>
        <end position="148"/>
    </location>
</feature>
<dbReference type="InParanoid" id="D3B1G8"/>
<dbReference type="GO" id="GO:0101005">
    <property type="term" value="F:deubiquitinase activity"/>
    <property type="evidence" value="ECO:0007669"/>
    <property type="project" value="TreeGrafter"/>
</dbReference>